<comment type="caution">
    <text evidence="1">The sequence shown here is derived from an EMBL/GenBank/DDBJ whole genome shotgun (WGS) entry which is preliminary data.</text>
</comment>
<dbReference type="AlphaFoldDB" id="A0A0F9L3E6"/>
<organism evidence="1">
    <name type="scientific">marine sediment metagenome</name>
    <dbReference type="NCBI Taxonomy" id="412755"/>
    <lineage>
        <taxon>unclassified sequences</taxon>
        <taxon>metagenomes</taxon>
        <taxon>ecological metagenomes</taxon>
    </lineage>
</organism>
<sequence>MYYIRVKKWNSAGYYVWQLLCSAHHVIAQGNTFYTNKGLATHWAKYWAKKLSLEGIEFKEEK</sequence>
<evidence type="ECO:0000313" key="1">
    <source>
        <dbReference type="EMBL" id="KKM22250.1"/>
    </source>
</evidence>
<protein>
    <submittedName>
        <fullName evidence="1">Uncharacterized protein</fullName>
    </submittedName>
</protein>
<reference evidence="1" key="1">
    <citation type="journal article" date="2015" name="Nature">
        <title>Complex archaea that bridge the gap between prokaryotes and eukaryotes.</title>
        <authorList>
            <person name="Spang A."/>
            <person name="Saw J.H."/>
            <person name="Jorgensen S.L."/>
            <person name="Zaremba-Niedzwiedzka K."/>
            <person name="Martijn J."/>
            <person name="Lind A.E."/>
            <person name="van Eijk R."/>
            <person name="Schleper C."/>
            <person name="Guy L."/>
            <person name="Ettema T.J."/>
        </authorList>
    </citation>
    <scope>NUCLEOTIDE SEQUENCE</scope>
</reference>
<proteinExistence type="predicted"/>
<dbReference type="EMBL" id="LAZR01013375">
    <property type="protein sequence ID" value="KKM22250.1"/>
    <property type="molecule type" value="Genomic_DNA"/>
</dbReference>
<gene>
    <name evidence="1" type="ORF">LCGC14_1627230</name>
</gene>
<accession>A0A0F9L3E6</accession>
<name>A0A0F9L3E6_9ZZZZ</name>